<dbReference type="HOGENOM" id="CLU_890318_0_0_14"/>
<accession>U4KNN4</accession>
<dbReference type="STRING" id="61635.BN85309460"/>
<organism evidence="1 2">
    <name type="scientific">Acholeplasma brassicae</name>
    <dbReference type="NCBI Taxonomy" id="61635"/>
    <lineage>
        <taxon>Bacteria</taxon>
        <taxon>Bacillati</taxon>
        <taxon>Mycoplasmatota</taxon>
        <taxon>Mollicutes</taxon>
        <taxon>Acholeplasmatales</taxon>
        <taxon>Acholeplasmataceae</taxon>
        <taxon>Acholeplasma</taxon>
    </lineage>
</organism>
<dbReference type="KEGG" id="abra:BN85309460"/>
<evidence type="ECO:0000313" key="1">
    <source>
        <dbReference type="EMBL" id="CCV65967.1"/>
    </source>
</evidence>
<evidence type="ECO:0000313" key="2">
    <source>
        <dbReference type="Proteomes" id="UP000032737"/>
    </source>
</evidence>
<gene>
    <name evidence="1" type="ORF">BN85309460</name>
</gene>
<dbReference type="EMBL" id="FO681348">
    <property type="protein sequence ID" value="CCV65967.1"/>
    <property type="molecule type" value="Genomic_DNA"/>
</dbReference>
<reference evidence="1 2" key="1">
    <citation type="journal article" date="2013" name="J. Mol. Microbiol. Biotechnol.">
        <title>Analysis of the Complete Genomes of Acholeplasma brassicae , A. palmae and A. laidlawii and Their Comparison to the Obligate Parasites from ' Candidatus Phytoplasma'.</title>
        <authorList>
            <person name="Kube M."/>
            <person name="Siewert C."/>
            <person name="Migdoll A.M."/>
            <person name="Duduk B."/>
            <person name="Holz S."/>
            <person name="Rabus R."/>
            <person name="Seemuller E."/>
            <person name="Mitrovic J."/>
            <person name="Muller I."/>
            <person name="Buttner C."/>
            <person name="Reinhardt R."/>
        </authorList>
    </citation>
    <scope>NUCLEOTIDE SEQUENCE [LARGE SCALE GENOMIC DNA]</scope>
    <source>
        <strain evidence="2">0502</strain>
    </source>
</reference>
<keyword evidence="2" id="KW-1185">Reference proteome</keyword>
<name>U4KNN4_9MOLU</name>
<dbReference type="Proteomes" id="UP000032737">
    <property type="component" value="Chromosome"/>
</dbReference>
<protein>
    <submittedName>
        <fullName evidence="1">Uncharacterized protein</fullName>
    </submittedName>
</protein>
<sequence length="253" mass="26662">MSLDQTNWYSTLPSSVINAFLESQNGGETPVLSDVTTTDAINFTKISVSDVTDNPVGTLVSNTAPAGSYISFTLYFRSQNATKLYWQNATIGSDVKSWTPDTTFLMADGSQATPAAPVDVRAANAVRVAVVGTVTKAFQLADGVIEGVENSGSQIIITDGAIAYHNAKNPDNQFPALSGQTMLATETSFPAGTTGTPNGFDVLNLAGAATENGITYNTGNLDVKVWIEGWDADTFNAILKEAIAITLSFEGKE</sequence>
<dbReference type="AlphaFoldDB" id="U4KNN4"/>
<proteinExistence type="predicted"/>